<dbReference type="HOGENOM" id="CLU_028791_1_0_9"/>
<sequence length="387" mass="45337">MAKGQKLTVGMVHQKIFNKFDGKYKISNLNTYDGNSQIYIDVLCTTCNTVFNMKLYGLLFEKHQCDCPTCRQNKRNDEFIKRVKNECGNEYVPLSKYNTCKDKVLFRHNKENCMNEFWMTPDTFFNGGSRCPICSHREGADKLFLSHDEFANRIKFIHGNDFTLLGKYSGHSGKIMVRHEECGREFEVLCGDLLQGKGCRYCCRTMHKTHKQFEKDIFELYQDEYSILGEYVNSKTKILIKHNLCGYEWKVSPSSLLKHRRCPNCGKSYGEKHIENFLIHNKINYKTQVTFEDCKDVDYLKFDFAIYSDSCELLCLLEYDGEGHYQPVQFGGISLDEANDNFKSQIRKDNIKNEFCNKNNITLFRISHKDEKDLYVVLNNIFSDLFN</sequence>
<dbReference type="EMBL" id="AQFT01000133">
    <property type="protein sequence ID" value="EMZ21399.1"/>
    <property type="molecule type" value="Genomic_DNA"/>
</dbReference>
<proteinExistence type="predicted"/>
<reference evidence="1 2" key="1">
    <citation type="journal article" date="2014" name="Genome Announc.">
        <title>Draft genome sequences of the altered schaedler flora, a defined bacterial community from gnotobiotic mice.</title>
        <authorList>
            <person name="Wannemuehler M.J."/>
            <person name="Overstreet A.M."/>
            <person name="Ward D.V."/>
            <person name="Phillips G.J."/>
        </authorList>
    </citation>
    <scope>NUCLEOTIDE SEQUENCE [LARGE SCALE GENOMIC DNA]</scope>
    <source>
        <strain evidence="1 2">ASF492</strain>
    </source>
</reference>
<evidence type="ECO:0000313" key="1">
    <source>
        <dbReference type="EMBL" id="EMZ21399.1"/>
    </source>
</evidence>
<organism evidence="1 2">
    <name type="scientific">Eubacterium plexicaudatum ASF492</name>
    <dbReference type="NCBI Taxonomy" id="1235802"/>
    <lineage>
        <taxon>Bacteria</taxon>
        <taxon>Bacillati</taxon>
        <taxon>Bacillota</taxon>
        <taxon>Clostridia</taxon>
        <taxon>Eubacteriales</taxon>
        <taxon>Eubacteriaceae</taxon>
        <taxon>Eubacterium</taxon>
    </lineage>
</organism>
<accession>N2AAN9</accession>
<evidence type="ECO:0008006" key="3">
    <source>
        <dbReference type="Google" id="ProtNLM"/>
    </source>
</evidence>
<dbReference type="PATRIC" id="fig|1235802.3.peg.4830"/>
<protein>
    <recommendedName>
        <fullName evidence="3">DUF2726 domain-containing protein</fullName>
    </recommendedName>
</protein>
<dbReference type="OrthoDB" id="583824at2"/>
<gene>
    <name evidence="1" type="ORF">C823_04541</name>
</gene>
<evidence type="ECO:0000313" key="2">
    <source>
        <dbReference type="Proteomes" id="UP000012589"/>
    </source>
</evidence>
<name>N2AAN9_9FIRM</name>
<keyword evidence="2" id="KW-1185">Reference proteome</keyword>
<dbReference type="AlphaFoldDB" id="N2AAN9"/>
<dbReference type="Proteomes" id="UP000012589">
    <property type="component" value="Unassembled WGS sequence"/>
</dbReference>
<comment type="caution">
    <text evidence="1">The sequence shown here is derived from an EMBL/GenBank/DDBJ whole genome shotgun (WGS) entry which is preliminary data.</text>
</comment>
<dbReference type="STRING" id="1235802.C823_04541"/>
<dbReference type="Gene3D" id="3.40.960.10">
    <property type="entry name" value="VSR Endonuclease"/>
    <property type="match status" value="1"/>
</dbReference>
<dbReference type="eggNOG" id="COG3440">
    <property type="taxonomic scope" value="Bacteria"/>
</dbReference>